<dbReference type="InterPro" id="IPR036390">
    <property type="entry name" value="WH_DNA-bd_sf"/>
</dbReference>
<dbReference type="InterPro" id="IPR019888">
    <property type="entry name" value="Tscrpt_reg_AsnC-like"/>
</dbReference>
<dbReference type="GO" id="GO:0043565">
    <property type="term" value="F:sequence-specific DNA binding"/>
    <property type="evidence" value="ECO:0007669"/>
    <property type="project" value="InterPro"/>
</dbReference>
<evidence type="ECO:0000256" key="1">
    <source>
        <dbReference type="ARBA" id="ARBA00023015"/>
    </source>
</evidence>
<dbReference type="Proteomes" id="UP000241206">
    <property type="component" value="Unassembled WGS sequence"/>
</dbReference>
<sequence length="153" mass="16957">MDRVDRGIMKMLAADARTSVSRIAERVGLSQSACTRRIQAIESTGRISGYGVRFGLRRMGFRVTALVDITLNTQVEEELAQFERAVAGIIGVVECNLVSGANDYRLKIICRDLDDYERIHREHLGKLPAVSTINSSFVLRSIPTRSEADAMLA</sequence>
<dbReference type="InterPro" id="IPR011008">
    <property type="entry name" value="Dimeric_a/b-barrel"/>
</dbReference>
<comment type="caution">
    <text evidence="5">The sequence shown here is derived from an EMBL/GenBank/DDBJ whole genome shotgun (WGS) entry which is preliminary data.</text>
</comment>
<dbReference type="PROSITE" id="PS50956">
    <property type="entry name" value="HTH_ASNC_2"/>
    <property type="match status" value="1"/>
</dbReference>
<evidence type="ECO:0000259" key="4">
    <source>
        <dbReference type="PROSITE" id="PS50956"/>
    </source>
</evidence>
<dbReference type="AlphaFoldDB" id="A0A2T4I4Q9"/>
<dbReference type="Gene3D" id="3.30.70.920">
    <property type="match status" value="1"/>
</dbReference>
<dbReference type="PANTHER" id="PTHR30154:SF46">
    <property type="entry name" value="TRANSCRIPTIONAL REGULATORY PROTEIN"/>
    <property type="match status" value="1"/>
</dbReference>
<dbReference type="InterPro" id="IPR000485">
    <property type="entry name" value="AsnC-type_HTH_dom"/>
</dbReference>
<dbReference type="GO" id="GO:0005829">
    <property type="term" value="C:cytosol"/>
    <property type="evidence" value="ECO:0007669"/>
    <property type="project" value="TreeGrafter"/>
</dbReference>
<keyword evidence="1" id="KW-0805">Transcription regulation</keyword>
<evidence type="ECO:0000256" key="2">
    <source>
        <dbReference type="ARBA" id="ARBA00023125"/>
    </source>
</evidence>
<dbReference type="EMBL" id="PHHF01000032">
    <property type="protein sequence ID" value="PTD24487.1"/>
    <property type="molecule type" value="Genomic_DNA"/>
</dbReference>
<accession>A0A2T4I4Q9</accession>
<keyword evidence="2" id="KW-0238">DNA-binding</keyword>
<keyword evidence="3" id="KW-0804">Transcription</keyword>
<evidence type="ECO:0000313" key="6">
    <source>
        <dbReference type="Proteomes" id="UP000241206"/>
    </source>
</evidence>
<dbReference type="InterPro" id="IPR036388">
    <property type="entry name" value="WH-like_DNA-bd_sf"/>
</dbReference>
<dbReference type="Pfam" id="PF13404">
    <property type="entry name" value="HTH_AsnC-type"/>
    <property type="match status" value="1"/>
</dbReference>
<name>A0A2T4I4Q9_9SPHN</name>
<keyword evidence="6" id="KW-1185">Reference proteome</keyword>
<dbReference type="Pfam" id="PF01037">
    <property type="entry name" value="AsnC_trans_reg"/>
    <property type="match status" value="1"/>
</dbReference>
<dbReference type="InterPro" id="IPR019887">
    <property type="entry name" value="Tscrpt_reg_AsnC/Lrp_C"/>
</dbReference>
<evidence type="ECO:0000256" key="3">
    <source>
        <dbReference type="ARBA" id="ARBA00023163"/>
    </source>
</evidence>
<evidence type="ECO:0000313" key="5">
    <source>
        <dbReference type="EMBL" id="PTD24487.1"/>
    </source>
</evidence>
<reference evidence="5 6" key="1">
    <citation type="submission" date="2017-11" db="EMBL/GenBank/DDBJ databases">
        <title>Sphingomonas oleivorans sp. nov., isolated from oil-contaminated soil.</title>
        <authorList>
            <person name="Wang L."/>
            <person name="Chen L."/>
        </authorList>
    </citation>
    <scope>NUCLEOTIDE SEQUENCE [LARGE SCALE GENOMIC DNA]</scope>
    <source>
        <strain evidence="5 6">K101</strain>
    </source>
</reference>
<dbReference type="SUPFAM" id="SSF54909">
    <property type="entry name" value="Dimeric alpha+beta barrel"/>
    <property type="match status" value="1"/>
</dbReference>
<dbReference type="SUPFAM" id="SSF46785">
    <property type="entry name" value="Winged helix' DNA-binding domain"/>
    <property type="match status" value="1"/>
</dbReference>
<proteinExistence type="predicted"/>
<dbReference type="PANTHER" id="PTHR30154">
    <property type="entry name" value="LEUCINE-RESPONSIVE REGULATORY PROTEIN"/>
    <property type="match status" value="1"/>
</dbReference>
<organism evidence="5 6">
    <name type="scientific">Edaphosphingomonas fennica</name>
    <dbReference type="NCBI Taxonomy" id="114404"/>
    <lineage>
        <taxon>Bacteria</taxon>
        <taxon>Pseudomonadati</taxon>
        <taxon>Pseudomonadota</taxon>
        <taxon>Alphaproteobacteria</taxon>
        <taxon>Sphingomonadales</taxon>
        <taxon>Rhizorhabdaceae</taxon>
        <taxon>Edaphosphingomonas</taxon>
    </lineage>
</organism>
<dbReference type="PRINTS" id="PR00033">
    <property type="entry name" value="HTHASNC"/>
</dbReference>
<dbReference type="Gene3D" id="1.10.10.10">
    <property type="entry name" value="Winged helix-like DNA-binding domain superfamily/Winged helix DNA-binding domain"/>
    <property type="match status" value="1"/>
</dbReference>
<dbReference type="GO" id="GO:0043200">
    <property type="term" value="P:response to amino acid"/>
    <property type="evidence" value="ECO:0007669"/>
    <property type="project" value="TreeGrafter"/>
</dbReference>
<feature type="domain" description="HTH asnC-type" evidence="4">
    <location>
        <begin position="1"/>
        <end position="62"/>
    </location>
</feature>
<protein>
    <submittedName>
        <fullName evidence="5">Lrp/AsnC family transcriptional regulator</fullName>
    </submittedName>
</protein>
<gene>
    <name evidence="5" type="ORF">CV103_07485</name>
</gene>
<dbReference type="SMART" id="SM00344">
    <property type="entry name" value="HTH_ASNC"/>
    <property type="match status" value="1"/>
</dbReference>